<dbReference type="SMR" id="A0A1U8LI92"/>
<sequence length="478" mass="53332">MDMVFYNKRNRMEILEVTQVTPTFNSPKSTTEFRLPLTFSDIIWFKFPPVERLFFYQFDELTPACFNSVILPKLKRSLSLTLVHYLPLAGNLKWPPNEPKPIILYTPNDGVSLTVAHSDADFNILSSDGVYDAAELHPLKPDLVISDVSASAIALQVTLFPNKGFCIGITAHHAVLDGQTTTMFIKSWAYICKQGNDENSPLPPELTPVFDRSVLKGPDGLDMLYLNQWLASSWSDSDTSKKSLKIMTSAGGGGAASDLVRATFEITREDFKKLRERVLSKLSDSAKEVHLSTFVLSFAYVATCMTKARRDGDRKVAFAFTADCRPRLNPPVSQNYFGNCNRPKIEVAKARDFLDENGFVFAVQKTSGMVKALTERWVLEGMEKMLSYCFDVLKEASESKLQIISVAGSPRFGVYGIDFGWGKPQKVVVVSIDKSGAISMAESRDGSGGVEIGLALNKHEMNNFSWLFPRYVKREGLF</sequence>
<evidence type="ECO:0000313" key="4">
    <source>
        <dbReference type="RefSeq" id="XP_016712904.1"/>
    </source>
</evidence>
<dbReference type="SUPFAM" id="SSF52777">
    <property type="entry name" value="CoA-dependent acyltransferases"/>
    <property type="match status" value="1"/>
</dbReference>
<proteinExistence type="predicted"/>
<gene>
    <name evidence="4" type="primary">LOC107926536</name>
</gene>
<dbReference type="OMA" id="NRWMSAS"/>
<dbReference type="InterPro" id="IPR023213">
    <property type="entry name" value="CAT-like_dom_sf"/>
</dbReference>
<reference evidence="3" key="1">
    <citation type="journal article" date="2020" name="Nat. Genet.">
        <title>Genomic diversifications of five Gossypium allopolyploid species and their impact on cotton improvement.</title>
        <authorList>
            <person name="Chen Z.J."/>
            <person name="Sreedasyam A."/>
            <person name="Ando A."/>
            <person name="Song Q."/>
            <person name="De Santiago L.M."/>
            <person name="Hulse-Kemp A.M."/>
            <person name="Ding M."/>
            <person name="Ye W."/>
            <person name="Kirkbride R.C."/>
            <person name="Jenkins J."/>
            <person name="Plott C."/>
            <person name="Lovell J."/>
            <person name="Lin Y.M."/>
            <person name="Vaughn R."/>
            <person name="Liu B."/>
            <person name="Simpson S."/>
            <person name="Scheffler B.E."/>
            <person name="Wen L."/>
            <person name="Saski C.A."/>
            <person name="Grover C.E."/>
            <person name="Hu G."/>
            <person name="Conover J.L."/>
            <person name="Carlson J.W."/>
            <person name="Shu S."/>
            <person name="Boston L.B."/>
            <person name="Williams M."/>
            <person name="Peterson D.G."/>
            <person name="McGee K."/>
            <person name="Jones D.C."/>
            <person name="Wendel J.F."/>
            <person name="Stelly D.M."/>
            <person name="Grimwood J."/>
            <person name="Schmutz J."/>
        </authorList>
    </citation>
    <scope>NUCLEOTIDE SEQUENCE [LARGE SCALE GENOMIC DNA]</scope>
    <source>
        <strain evidence="3">cv. TM-1</strain>
    </source>
</reference>
<reference evidence="4" key="2">
    <citation type="submission" date="2025-08" db="UniProtKB">
        <authorList>
            <consortium name="RefSeq"/>
        </authorList>
    </citation>
    <scope>IDENTIFICATION</scope>
</reference>
<dbReference type="KEGG" id="ghi:107926536"/>
<dbReference type="RefSeq" id="XP_016712904.1">
    <property type="nucleotide sequence ID" value="XM_016857415.2"/>
</dbReference>
<dbReference type="Proteomes" id="UP000818029">
    <property type="component" value="Chromosome A07"/>
</dbReference>
<dbReference type="InterPro" id="IPR051504">
    <property type="entry name" value="Plant_metabolite_acyltrans"/>
</dbReference>
<dbReference type="GO" id="GO:0016747">
    <property type="term" value="F:acyltransferase activity, transferring groups other than amino-acyl groups"/>
    <property type="evidence" value="ECO:0007669"/>
    <property type="project" value="UniProtKB-ARBA"/>
</dbReference>
<protein>
    <submittedName>
        <fullName evidence="4">Phenolic glucoside malonyltransferase 1</fullName>
    </submittedName>
</protein>
<dbReference type="PANTHER" id="PTHR31625">
    <property type="match status" value="1"/>
</dbReference>
<dbReference type="STRING" id="3635.A0A1U8LI92"/>
<dbReference type="OrthoDB" id="1862401at2759"/>
<keyword evidence="1" id="KW-0808">Transferase</keyword>
<evidence type="ECO:0000256" key="2">
    <source>
        <dbReference type="ARBA" id="ARBA00023315"/>
    </source>
</evidence>
<evidence type="ECO:0000256" key="1">
    <source>
        <dbReference type="ARBA" id="ARBA00022679"/>
    </source>
</evidence>
<name>A0A1U8LI92_GOSHI</name>
<dbReference type="GeneID" id="107926536"/>
<dbReference type="AlphaFoldDB" id="A0A1U8LI92"/>
<dbReference type="PaxDb" id="3635-A0A1U8LI92"/>
<accession>A0A1U8LI92</accession>
<dbReference type="Pfam" id="PF02458">
    <property type="entry name" value="Transferase"/>
    <property type="match status" value="1"/>
</dbReference>
<keyword evidence="2" id="KW-0012">Acyltransferase</keyword>
<organism evidence="3 4">
    <name type="scientific">Gossypium hirsutum</name>
    <name type="common">Upland cotton</name>
    <name type="synonym">Gossypium mexicanum</name>
    <dbReference type="NCBI Taxonomy" id="3635"/>
    <lineage>
        <taxon>Eukaryota</taxon>
        <taxon>Viridiplantae</taxon>
        <taxon>Streptophyta</taxon>
        <taxon>Embryophyta</taxon>
        <taxon>Tracheophyta</taxon>
        <taxon>Spermatophyta</taxon>
        <taxon>Magnoliopsida</taxon>
        <taxon>eudicotyledons</taxon>
        <taxon>Gunneridae</taxon>
        <taxon>Pentapetalae</taxon>
        <taxon>rosids</taxon>
        <taxon>malvids</taxon>
        <taxon>Malvales</taxon>
        <taxon>Malvaceae</taxon>
        <taxon>Malvoideae</taxon>
        <taxon>Gossypium</taxon>
    </lineage>
</organism>
<dbReference type="Gene3D" id="3.30.559.10">
    <property type="entry name" value="Chloramphenicol acetyltransferase-like domain"/>
    <property type="match status" value="2"/>
</dbReference>
<evidence type="ECO:0000313" key="3">
    <source>
        <dbReference type="Proteomes" id="UP000818029"/>
    </source>
</evidence>
<keyword evidence="3" id="KW-1185">Reference proteome</keyword>